<comment type="caution">
    <text evidence="1">The sequence shown here is derived from an EMBL/GenBank/DDBJ whole genome shotgun (WGS) entry which is preliminary data.</text>
</comment>
<gene>
    <name evidence="1" type="ORF">EV190_11936</name>
</gene>
<evidence type="ECO:0008006" key="3">
    <source>
        <dbReference type="Google" id="ProtNLM"/>
    </source>
</evidence>
<proteinExistence type="predicted"/>
<dbReference type="EMBL" id="SNYN01000019">
    <property type="protein sequence ID" value="TDQ48222.1"/>
    <property type="molecule type" value="Genomic_DNA"/>
</dbReference>
<protein>
    <recommendedName>
        <fullName evidence="3">DUF4034 domain-containing protein</fullName>
    </recommendedName>
</protein>
<name>A0A4R6UN57_9ACTN</name>
<dbReference type="AlphaFoldDB" id="A0A4R6UN57"/>
<dbReference type="Proteomes" id="UP000295281">
    <property type="component" value="Unassembled WGS sequence"/>
</dbReference>
<organism evidence="1 2">
    <name type="scientific">Actinorugispora endophytica</name>
    <dbReference type="NCBI Taxonomy" id="1605990"/>
    <lineage>
        <taxon>Bacteria</taxon>
        <taxon>Bacillati</taxon>
        <taxon>Actinomycetota</taxon>
        <taxon>Actinomycetes</taxon>
        <taxon>Streptosporangiales</taxon>
        <taxon>Nocardiopsidaceae</taxon>
        <taxon>Actinorugispora</taxon>
    </lineage>
</organism>
<accession>A0A4R6UN57</accession>
<reference evidence="1 2" key="1">
    <citation type="submission" date="2019-03" db="EMBL/GenBank/DDBJ databases">
        <title>Genomic Encyclopedia of Type Strains, Phase IV (KMG-IV): sequencing the most valuable type-strain genomes for metagenomic binning, comparative biology and taxonomic classification.</title>
        <authorList>
            <person name="Goeker M."/>
        </authorList>
    </citation>
    <scope>NUCLEOTIDE SEQUENCE [LARGE SCALE GENOMIC DNA]</scope>
    <source>
        <strain evidence="1 2">DSM 46770</strain>
    </source>
</reference>
<evidence type="ECO:0000313" key="2">
    <source>
        <dbReference type="Proteomes" id="UP000295281"/>
    </source>
</evidence>
<evidence type="ECO:0000313" key="1">
    <source>
        <dbReference type="EMBL" id="TDQ48222.1"/>
    </source>
</evidence>
<sequence>MGLFGRRGRAVNKNAVPDYIVDRTWHDMALDVGVEAVGEGYLAAGTALLGETRKDPELRAQRVEALGRAAVGRSDAIAALLTEETADAAAADLLLWLGRTVIEEAWRIRGDGWADSVSPDRFKLFHANLLNARDPLLAAAELKPEDPVPWEALQWMALGLELGRDAKDSIWREIGKRVPTLFPAHWGRLQILSEKWGGSHEEMFAFARSSVEAAPHGHPLTAMLPLAHAEYLLCERQPLLERRFSRAYVRFSVAHYDSGTVRELQAASDKWENGMLPHPRDLEAHHLFGAILADCGDDERARRHLAGVGDRVHGVPWEYMGGGSAGQEFHGTLERLRLA</sequence>
<keyword evidence="2" id="KW-1185">Reference proteome</keyword>